<dbReference type="Proteomes" id="UP000327013">
    <property type="component" value="Unassembled WGS sequence"/>
</dbReference>
<dbReference type="EMBL" id="VIBQ01000066">
    <property type="protein sequence ID" value="KAB8576233.1"/>
    <property type="molecule type" value="Genomic_DNA"/>
</dbReference>
<proteinExistence type="predicted"/>
<comment type="caution">
    <text evidence="2">The sequence shown here is derived from an EMBL/GenBank/DDBJ whole genome shotgun (WGS) entry which is preliminary data.</text>
</comment>
<feature type="region of interest" description="Disordered" evidence="1">
    <location>
        <begin position="131"/>
        <end position="166"/>
    </location>
</feature>
<dbReference type="AlphaFoldDB" id="A0A5N6L219"/>
<reference evidence="2 3" key="1">
    <citation type="submission" date="2019-06" db="EMBL/GenBank/DDBJ databases">
        <title>A chromosomal-level reference genome of Carpinus fangiana (Coryloideae, Betulaceae).</title>
        <authorList>
            <person name="Yang X."/>
            <person name="Wang Z."/>
            <person name="Zhang L."/>
            <person name="Hao G."/>
            <person name="Liu J."/>
            <person name="Yang Y."/>
        </authorList>
    </citation>
    <scope>NUCLEOTIDE SEQUENCE [LARGE SCALE GENOMIC DNA]</scope>
    <source>
        <strain evidence="2">Cfa_2016G</strain>
        <tissue evidence="2">Leaf</tissue>
    </source>
</reference>
<protein>
    <submittedName>
        <fullName evidence="2">Uncharacterized protein</fullName>
    </submittedName>
</protein>
<gene>
    <name evidence="2" type="ORF">FH972_025761</name>
</gene>
<feature type="compositionally biased region" description="Basic and acidic residues" evidence="1">
    <location>
        <begin position="138"/>
        <end position="152"/>
    </location>
</feature>
<sequence length="166" mass="18909">MVKIVESLGQHLCQTQFPSPLRERKRYQACLTKTCNDWVVALKSEINVTVAARHRSLSLQTLRSGMLQDARGCSSSHLAALICIQLNNPIRNPKTWSLEPIRYLENSILRIEQALCTAIILVHLNDATRKKRKRDSLRKKDEQDKGRGDKENAQYGHIDCAMAPYP</sequence>
<evidence type="ECO:0000256" key="1">
    <source>
        <dbReference type="SAM" id="MobiDB-lite"/>
    </source>
</evidence>
<evidence type="ECO:0000313" key="2">
    <source>
        <dbReference type="EMBL" id="KAB8576233.1"/>
    </source>
</evidence>
<name>A0A5N6L219_9ROSI</name>
<keyword evidence="3" id="KW-1185">Reference proteome</keyword>
<evidence type="ECO:0000313" key="3">
    <source>
        <dbReference type="Proteomes" id="UP000327013"/>
    </source>
</evidence>
<organism evidence="2 3">
    <name type="scientific">Carpinus fangiana</name>
    <dbReference type="NCBI Taxonomy" id="176857"/>
    <lineage>
        <taxon>Eukaryota</taxon>
        <taxon>Viridiplantae</taxon>
        <taxon>Streptophyta</taxon>
        <taxon>Embryophyta</taxon>
        <taxon>Tracheophyta</taxon>
        <taxon>Spermatophyta</taxon>
        <taxon>Magnoliopsida</taxon>
        <taxon>eudicotyledons</taxon>
        <taxon>Gunneridae</taxon>
        <taxon>Pentapetalae</taxon>
        <taxon>rosids</taxon>
        <taxon>fabids</taxon>
        <taxon>Fagales</taxon>
        <taxon>Betulaceae</taxon>
        <taxon>Carpinus</taxon>
    </lineage>
</organism>
<accession>A0A5N6L219</accession>